<dbReference type="PANTHER" id="PTHR23140">
    <property type="entry name" value="RNA PROCESSING PROTEIN LD23810P"/>
    <property type="match status" value="1"/>
</dbReference>
<name>A0A4V1M439_TREME</name>
<dbReference type="OrthoDB" id="377209at2759"/>
<dbReference type="InterPro" id="IPR006569">
    <property type="entry name" value="CID_dom"/>
</dbReference>
<keyword evidence="1 2" id="KW-0694">RNA-binding</keyword>
<evidence type="ECO:0000313" key="6">
    <source>
        <dbReference type="EMBL" id="RXK39027.1"/>
    </source>
</evidence>
<feature type="compositionally biased region" description="Basic residues" evidence="3">
    <location>
        <begin position="80"/>
        <end position="96"/>
    </location>
</feature>
<protein>
    <recommendedName>
        <fullName evidence="8">U2-associated protein SR140</fullName>
    </recommendedName>
</protein>
<feature type="compositionally biased region" description="Polar residues" evidence="3">
    <location>
        <begin position="426"/>
        <end position="438"/>
    </location>
</feature>
<feature type="domain" description="CID" evidence="5">
    <location>
        <begin position="270"/>
        <end position="418"/>
    </location>
</feature>
<dbReference type="PROSITE" id="PS51391">
    <property type="entry name" value="CID"/>
    <property type="match status" value="1"/>
</dbReference>
<comment type="caution">
    <text evidence="6">The sequence shown here is derived from an EMBL/GenBank/DDBJ whole genome shotgun (WGS) entry which is preliminary data.</text>
</comment>
<evidence type="ECO:0000256" key="2">
    <source>
        <dbReference type="PROSITE-ProRule" id="PRU00176"/>
    </source>
</evidence>
<feature type="region of interest" description="Disordered" evidence="3">
    <location>
        <begin position="65"/>
        <end position="165"/>
    </location>
</feature>
<dbReference type="GO" id="GO:0006396">
    <property type="term" value="P:RNA processing"/>
    <property type="evidence" value="ECO:0007669"/>
    <property type="project" value="InterPro"/>
</dbReference>
<dbReference type="InterPro" id="IPR000504">
    <property type="entry name" value="RRM_dom"/>
</dbReference>
<evidence type="ECO:0000259" key="4">
    <source>
        <dbReference type="PROSITE" id="PS50102"/>
    </source>
</evidence>
<feature type="compositionally biased region" description="Low complexity" evidence="3">
    <location>
        <begin position="140"/>
        <end position="150"/>
    </location>
</feature>
<dbReference type="PROSITE" id="PS50102">
    <property type="entry name" value="RRM"/>
    <property type="match status" value="1"/>
</dbReference>
<reference evidence="6 7" key="1">
    <citation type="submission" date="2016-06" db="EMBL/GenBank/DDBJ databases">
        <title>Evolution of pathogenesis and genome organization in the Tremellales.</title>
        <authorList>
            <person name="Cuomo C."/>
            <person name="Litvintseva A."/>
            <person name="Heitman J."/>
            <person name="Chen Y."/>
            <person name="Sun S."/>
            <person name="Springer D."/>
            <person name="Dromer F."/>
            <person name="Young S."/>
            <person name="Zeng Q."/>
            <person name="Chapman S."/>
            <person name="Gujja S."/>
            <person name="Saif S."/>
            <person name="Birren B."/>
        </authorList>
    </citation>
    <scope>NUCLEOTIDE SEQUENCE [LARGE SCALE GENOMIC DNA]</scope>
    <source>
        <strain evidence="6 7">ATCC 28783</strain>
    </source>
</reference>
<dbReference type="InterPro" id="IPR035979">
    <property type="entry name" value="RBD_domain_sf"/>
</dbReference>
<organism evidence="6 7">
    <name type="scientific">Tremella mesenterica</name>
    <name type="common">Jelly fungus</name>
    <dbReference type="NCBI Taxonomy" id="5217"/>
    <lineage>
        <taxon>Eukaryota</taxon>
        <taxon>Fungi</taxon>
        <taxon>Dikarya</taxon>
        <taxon>Basidiomycota</taxon>
        <taxon>Agaricomycotina</taxon>
        <taxon>Tremellomycetes</taxon>
        <taxon>Tremellales</taxon>
        <taxon>Tremellaceae</taxon>
        <taxon>Tremella</taxon>
    </lineage>
</organism>
<feature type="domain" description="RRM" evidence="4">
    <location>
        <begin position="1"/>
        <end position="65"/>
    </location>
</feature>
<dbReference type="Gene3D" id="3.30.70.330">
    <property type="match status" value="1"/>
</dbReference>
<evidence type="ECO:0000259" key="5">
    <source>
        <dbReference type="PROSITE" id="PS51391"/>
    </source>
</evidence>
<dbReference type="VEuPathDB" id="FungiDB:TREMEDRAFT_34323"/>
<dbReference type="SMART" id="SM00582">
    <property type="entry name" value="RPR"/>
    <property type="match status" value="1"/>
</dbReference>
<dbReference type="SUPFAM" id="SSF109905">
    <property type="entry name" value="Surp module (SWAP domain)"/>
    <property type="match status" value="1"/>
</dbReference>
<dbReference type="STRING" id="5217.A0A4V1M439"/>
<dbReference type="SUPFAM" id="SSF54928">
    <property type="entry name" value="RNA-binding domain, RBD"/>
    <property type="match status" value="1"/>
</dbReference>
<feature type="region of interest" description="Disordered" evidence="3">
    <location>
        <begin position="484"/>
        <end position="574"/>
    </location>
</feature>
<dbReference type="GO" id="GO:0003723">
    <property type="term" value="F:RNA binding"/>
    <property type="evidence" value="ECO:0007669"/>
    <property type="project" value="UniProtKB-UniRule"/>
</dbReference>
<accession>A0A4V1M439</accession>
<gene>
    <name evidence="6" type="ORF">M231_03757</name>
</gene>
<dbReference type="PANTHER" id="PTHR23140:SF0">
    <property type="entry name" value="U2 SNRNP-ASSOCIATED SURP MOTIF-CONTAINING PROTEIN"/>
    <property type="match status" value="1"/>
</dbReference>
<dbReference type="Gene3D" id="1.25.40.90">
    <property type="match status" value="1"/>
</dbReference>
<dbReference type="AlphaFoldDB" id="A0A4V1M439"/>
<feature type="region of interest" description="Disordered" evidence="3">
    <location>
        <begin position="425"/>
        <end position="450"/>
    </location>
</feature>
<evidence type="ECO:0000313" key="7">
    <source>
        <dbReference type="Proteomes" id="UP000289152"/>
    </source>
</evidence>
<evidence type="ECO:0000256" key="1">
    <source>
        <dbReference type="ARBA" id="ARBA00022884"/>
    </source>
</evidence>
<feature type="compositionally biased region" description="Basic and acidic residues" evidence="3">
    <location>
        <begin position="440"/>
        <end position="450"/>
    </location>
</feature>
<dbReference type="InterPro" id="IPR012677">
    <property type="entry name" value="Nucleotide-bd_a/b_plait_sf"/>
</dbReference>
<proteinExistence type="predicted"/>
<feature type="compositionally biased region" description="Acidic residues" evidence="3">
    <location>
        <begin position="484"/>
        <end position="536"/>
    </location>
</feature>
<dbReference type="InterPro" id="IPR035967">
    <property type="entry name" value="SWAP/Surp_sf"/>
</dbReference>
<feature type="compositionally biased region" description="Acidic residues" evidence="3">
    <location>
        <begin position="551"/>
        <end position="574"/>
    </location>
</feature>
<dbReference type="Proteomes" id="UP000289152">
    <property type="component" value="Unassembled WGS sequence"/>
</dbReference>
<evidence type="ECO:0008006" key="8">
    <source>
        <dbReference type="Google" id="ProtNLM"/>
    </source>
</evidence>
<dbReference type="InterPro" id="IPR051485">
    <property type="entry name" value="SR-CTD_assoc_factor"/>
</dbReference>
<dbReference type="InParanoid" id="A0A4V1M439"/>
<dbReference type="InterPro" id="IPR008942">
    <property type="entry name" value="ENTH_VHS"/>
</dbReference>
<keyword evidence="7" id="KW-1185">Reference proteome</keyword>
<dbReference type="GO" id="GO:0005634">
    <property type="term" value="C:nucleus"/>
    <property type="evidence" value="ECO:0007669"/>
    <property type="project" value="TreeGrafter"/>
</dbReference>
<dbReference type="EMBL" id="SDIL01000038">
    <property type="protein sequence ID" value="RXK39027.1"/>
    <property type="molecule type" value="Genomic_DNA"/>
</dbReference>
<evidence type="ECO:0000256" key="3">
    <source>
        <dbReference type="SAM" id="MobiDB-lite"/>
    </source>
</evidence>
<sequence length="574" mass="64562">MFFAKHGPIGTVKIMWPRGEEDRRGTRGLMGFVNFMKRRDAELALEANDQLDWGGTIIRVTWSKSAPKPSKPIYDITTGRIKRSPSPRIRSTRNKRRDSTSSSRSRSPKPKRRRSPSDSKGRSRKRSRSDSRGRTRRRSYSSSSYSSYSDSRSRSRSRSPPSKSDLYRDQWVAKIDKDRAEFVKGVARKIRDRGSGYAEDLRMKEKGNKKYDFLSDNTLPEYHLYRSGLSSRYRFPTPPPDPFIDDGIASVYSTDSAEESEKERTAKGHLGKLARKRFEALLRVMSGKRAEIARAMEFALVRAEAADEVAEMVCESLKLGGTPVPRKMARLHLVSDILHNSASPLPNVWKYRLAFESRLSPVFAHLCTVTQSLDAYSGRISAEVFRNQVLAVLDIWDRWMLFNQGVNDTLRDLLLGKTSLSSLTSQDTISKSGSTMGSSEPKKSEGEMKGFKSGGFKSSFKPIGSVVSVSITDTAVQMGEVEDVDGEPMDGEDVDGEPMNEEDVDGEPMNEEDVDGEPMNEEDVDGEPLNEEDVDGEAMNGSNYLRRYDLKEEEDVDGEPMEILDEEDVDGIPF</sequence>